<evidence type="ECO:0000256" key="1">
    <source>
        <dbReference type="SAM" id="MobiDB-lite"/>
    </source>
</evidence>
<name>A0A2Z7DD64_9LAMI</name>
<evidence type="ECO:0000313" key="3">
    <source>
        <dbReference type="Proteomes" id="UP000250235"/>
    </source>
</evidence>
<keyword evidence="3" id="KW-1185">Reference proteome</keyword>
<feature type="compositionally biased region" description="Polar residues" evidence="1">
    <location>
        <begin position="394"/>
        <end position="405"/>
    </location>
</feature>
<evidence type="ECO:0000313" key="2">
    <source>
        <dbReference type="EMBL" id="KZV57760.1"/>
    </source>
</evidence>
<feature type="region of interest" description="Disordered" evidence="1">
    <location>
        <begin position="394"/>
        <end position="433"/>
    </location>
</feature>
<feature type="compositionally biased region" description="Basic and acidic residues" evidence="1">
    <location>
        <begin position="411"/>
        <end position="421"/>
    </location>
</feature>
<feature type="compositionally biased region" description="Low complexity" evidence="1">
    <location>
        <begin position="135"/>
        <end position="158"/>
    </location>
</feature>
<feature type="compositionally biased region" description="Basic residues" evidence="1">
    <location>
        <begin position="167"/>
        <end position="176"/>
    </location>
</feature>
<dbReference type="AlphaFoldDB" id="A0A2Z7DD64"/>
<feature type="region of interest" description="Disordered" evidence="1">
    <location>
        <begin position="89"/>
        <end position="186"/>
    </location>
</feature>
<protein>
    <submittedName>
        <fullName evidence="2">Uncharacterized protein</fullName>
    </submittedName>
</protein>
<accession>A0A2Z7DD64</accession>
<sequence>MVASFFVNAVQVDFASVLAMEHTGASGYGEQPYPSVTGFRRPAECIFGQGRPRRVSKAPSSKGVKQVCSHLHQEECECCPAGETSKVSGATASEHQSTVESLPSNKAEREAGEKKKAEKAAVEKPKKKKEKVEKVAVPQPEEAGSQATKTKSKSGTSSNEDSCTLARLKKGGAKRKQVVESSDSEATISVPPMLITKKHRDEGIDQLNFHSAQLGYLKLLQIGTQTQQDKAGNKIRGQDSRGGRHSNPVVTTPTIALDFSDTTQQSASTTWHPIRSYSKFYTSTKAITTKTELNYKNCSPKQLTLAAERSHRLSSKASKSNNFAFPLPAQINYSNGNLNPHNRTKRIEKVPPIVDNQAESQPGPIPEYHLGVTRGQPLVDQKLPWKLHQNWNSKLGEQVKSTADTGTGAGNREKSTSERHGSAPPAHKPMTHTGKDVYAPIEIREINWVTHFLLNIDPADKGKGVLHYLDRPNAVEEHYLLLENAIDGLEIKIDVLESTLALKFADSQQNIAALENGLVHHFADSQQNIVDEVASLKSQVTDLIDCLRELRDAKKREGPSKRGKLF</sequence>
<feature type="compositionally biased region" description="Basic and acidic residues" evidence="1">
    <location>
        <begin position="106"/>
        <end position="134"/>
    </location>
</feature>
<gene>
    <name evidence="2" type="ORF">F511_24484</name>
</gene>
<organism evidence="2 3">
    <name type="scientific">Dorcoceras hygrometricum</name>
    <dbReference type="NCBI Taxonomy" id="472368"/>
    <lineage>
        <taxon>Eukaryota</taxon>
        <taxon>Viridiplantae</taxon>
        <taxon>Streptophyta</taxon>
        <taxon>Embryophyta</taxon>
        <taxon>Tracheophyta</taxon>
        <taxon>Spermatophyta</taxon>
        <taxon>Magnoliopsida</taxon>
        <taxon>eudicotyledons</taxon>
        <taxon>Gunneridae</taxon>
        <taxon>Pentapetalae</taxon>
        <taxon>asterids</taxon>
        <taxon>lamiids</taxon>
        <taxon>Lamiales</taxon>
        <taxon>Gesneriaceae</taxon>
        <taxon>Didymocarpoideae</taxon>
        <taxon>Trichosporeae</taxon>
        <taxon>Loxocarpinae</taxon>
        <taxon>Dorcoceras</taxon>
    </lineage>
</organism>
<feature type="region of interest" description="Disordered" evidence="1">
    <location>
        <begin position="226"/>
        <end position="249"/>
    </location>
</feature>
<reference evidence="2 3" key="1">
    <citation type="journal article" date="2015" name="Proc. Natl. Acad. Sci. U.S.A.">
        <title>The resurrection genome of Boea hygrometrica: A blueprint for survival of dehydration.</title>
        <authorList>
            <person name="Xiao L."/>
            <person name="Yang G."/>
            <person name="Zhang L."/>
            <person name="Yang X."/>
            <person name="Zhao S."/>
            <person name="Ji Z."/>
            <person name="Zhou Q."/>
            <person name="Hu M."/>
            <person name="Wang Y."/>
            <person name="Chen M."/>
            <person name="Xu Y."/>
            <person name="Jin H."/>
            <person name="Xiao X."/>
            <person name="Hu G."/>
            <person name="Bao F."/>
            <person name="Hu Y."/>
            <person name="Wan P."/>
            <person name="Li L."/>
            <person name="Deng X."/>
            <person name="Kuang T."/>
            <person name="Xiang C."/>
            <person name="Zhu J.K."/>
            <person name="Oliver M.J."/>
            <person name="He Y."/>
        </authorList>
    </citation>
    <scope>NUCLEOTIDE SEQUENCE [LARGE SCALE GENOMIC DNA]</scope>
    <source>
        <strain evidence="3">cv. XS01</strain>
    </source>
</reference>
<feature type="compositionally biased region" description="Polar residues" evidence="1">
    <location>
        <begin position="89"/>
        <end position="104"/>
    </location>
</feature>
<dbReference type="EMBL" id="KQ987257">
    <property type="protein sequence ID" value="KZV57760.1"/>
    <property type="molecule type" value="Genomic_DNA"/>
</dbReference>
<dbReference type="Proteomes" id="UP000250235">
    <property type="component" value="Unassembled WGS sequence"/>
</dbReference>
<proteinExistence type="predicted"/>